<organism evidence="1 2">
    <name type="scientific">Cinchona calisaya</name>
    <dbReference type="NCBI Taxonomy" id="153742"/>
    <lineage>
        <taxon>Eukaryota</taxon>
        <taxon>Viridiplantae</taxon>
        <taxon>Streptophyta</taxon>
        <taxon>Embryophyta</taxon>
        <taxon>Tracheophyta</taxon>
        <taxon>Spermatophyta</taxon>
        <taxon>Magnoliopsida</taxon>
        <taxon>eudicotyledons</taxon>
        <taxon>Gunneridae</taxon>
        <taxon>Pentapetalae</taxon>
        <taxon>asterids</taxon>
        <taxon>lamiids</taxon>
        <taxon>Gentianales</taxon>
        <taxon>Rubiaceae</taxon>
        <taxon>Cinchonoideae</taxon>
        <taxon>Cinchoneae</taxon>
        <taxon>Cinchona</taxon>
    </lineage>
</organism>
<reference evidence="1 2" key="1">
    <citation type="submission" date="2024-11" db="EMBL/GenBank/DDBJ databases">
        <title>A near-complete genome assembly of Cinchona calisaya.</title>
        <authorList>
            <person name="Lian D.C."/>
            <person name="Zhao X.W."/>
            <person name="Wei L."/>
        </authorList>
    </citation>
    <scope>NUCLEOTIDE SEQUENCE [LARGE SCALE GENOMIC DNA]</scope>
    <source>
        <tissue evidence="1">Nenye</tissue>
    </source>
</reference>
<proteinExistence type="predicted"/>
<protein>
    <submittedName>
        <fullName evidence="1">Uncharacterized protein</fullName>
    </submittedName>
</protein>
<gene>
    <name evidence="1" type="ORF">ACH5RR_009180</name>
</gene>
<dbReference type="EMBL" id="JBJUIK010000004">
    <property type="protein sequence ID" value="KAL3529858.1"/>
    <property type="molecule type" value="Genomic_DNA"/>
</dbReference>
<evidence type="ECO:0000313" key="1">
    <source>
        <dbReference type="EMBL" id="KAL3529858.1"/>
    </source>
</evidence>
<name>A0ABD3AE82_9GENT</name>
<comment type="caution">
    <text evidence="1">The sequence shown here is derived from an EMBL/GenBank/DDBJ whole genome shotgun (WGS) entry which is preliminary data.</text>
</comment>
<accession>A0ABD3AE82</accession>
<dbReference type="Proteomes" id="UP001630127">
    <property type="component" value="Unassembled WGS sequence"/>
</dbReference>
<evidence type="ECO:0000313" key="2">
    <source>
        <dbReference type="Proteomes" id="UP001630127"/>
    </source>
</evidence>
<sequence length="312" mass="32987">MYFFYGSRFTVREGKNDVAGAMENLKAAPQNLKAITKSPISAFNSEAVLDTTEDYSPLQVVVASSNLPLDVHTTVIQPSTSNIDTIINAAAFNKATVSIKTTTNVVQIDPSSPQDDLSNHPPTVQGEIGGATTTKLGGYAAALITHVAAHVPTDGTAVPQEYASGIAPIAAYKSSTAAKLELLTAQTTPTKVHNDCKIGATASMISTPIIEDAVVGESSITIIAEGEDGQTATPNVRESAPTTAPLVVVTAVMHHISMELCCYCCFGSPNLHNYFLQNNMVPQLLQGHIPLSMKSHPLFIMITQPRISSLPL</sequence>
<dbReference type="AlphaFoldDB" id="A0ABD3AE82"/>
<keyword evidence="2" id="KW-1185">Reference proteome</keyword>